<protein>
    <recommendedName>
        <fullName evidence="3">RING-type domain-containing protein</fullName>
    </recommendedName>
</protein>
<keyword evidence="1" id="KW-0479">Metal-binding</keyword>
<reference evidence="5" key="1">
    <citation type="journal article" date="2006" name="PLoS Biol.">
        <title>Macronuclear genome sequence of the ciliate Tetrahymena thermophila, a model eukaryote.</title>
        <authorList>
            <person name="Eisen J.A."/>
            <person name="Coyne R.S."/>
            <person name="Wu M."/>
            <person name="Wu D."/>
            <person name="Thiagarajan M."/>
            <person name="Wortman J.R."/>
            <person name="Badger J.H."/>
            <person name="Ren Q."/>
            <person name="Amedeo P."/>
            <person name="Jones K.M."/>
            <person name="Tallon L.J."/>
            <person name="Delcher A.L."/>
            <person name="Salzberg S.L."/>
            <person name="Silva J.C."/>
            <person name="Haas B.J."/>
            <person name="Majoros W.H."/>
            <person name="Farzad M."/>
            <person name="Carlton J.M."/>
            <person name="Smith R.K. Jr."/>
            <person name="Garg J."/>
            <person name="Pearlman R.E."/>
            <person name="Karrer K.M."/>
            <person name="Sun L."/>
            <person name="Manning G."/>
            <person name="Elde N.C."/>
            <person name="Turkewitz A.P."/>
            <person name="Asai D.J."/>
            <person name="Wilkes D.E."/>
            <person name="Wang Y."/>
            <person name="Cai H."/>
            <person name="Collins K."/>
            <person name="Stewart B.A."/>
            <person name="Lee S.R."/>
            <person name="Wilamowska K."/>
            <person name="Weinberg Z."/>
            <person name="Ruzzo W.L."/>
            <person name="Wloga D."/>
            <person name="Gaertig J."/>
            <person name="Frankel J."/>
            <person name="Tsao C.-C."/>
            <person name="Gorovsky M.A."/>
            <person name="Keeling P.J."/>
            <person name="Waller R.F."/>
            <person name="Patron N.J."/>
            <person name="Cherry J.M."/>
            <person name="Stover N.A."/>
            <person name="Krieger C.J."/>
            <person name="del Toro C."/>
            <person name="Ryder H.F."/>
            <person name="Williamson S.C."/>
            <person name="Barbeau R.A."/>
            <person name="Hamilton E.P."/>
            <person name="Orias E."/>
        </authorList>
    </citation>
    <scope>NUCLEOTIDE SEQUENCE [LARGE SCALE GENOMIC DNA]</scope>
    <source>
        <strain evidence="5">SB210</strain>
    </source>
</reference>
<dbReference type="PROSITE" id="PS50089">
    <property type="entry name" value="ZF_RING_2"/>
    <property type="match status" value="1"/>
</dbReference>
<keyword evidence="5" id="KW-1185">Reference proteome</keyword>
<dbReference type="Gene3D" id="3.30.40.10">
    <property type="entry name" value="Zinc/RING finger domain, C3HC4 (zinc finger)"/>
    <property type="match status" value="1"/>
</dbReference>
<feature type="domain" description="RING-type" evidence="3">
    <location>
        <begin position="31"/>
        <end position="76"/>
    </location>
</feature>
<dbReference type="HOGENOM" id="CLU_299875_0_0_1"/>
<dbReference type="AlphaFoldDB" id="Q248H6"/>
<organism evidence="4 5">
    <name type="scientific">Tetrahymena thermophila (strain SB210)</name>
    <dbReference type="NCBI Taxonomy" id="312017"/>
    <lineage>
        <taxon>Eukaryota</taxon>
        <taxon>Sar</taxon>
        <taxon>Alveolata</taxon>
        <taxon>Ciliophora</taxon>
        <taxon>Intramacronucleata</taxon>
        <taxon>Oligohymenophorea</taxon>
        <taxon>Hymenostomatida</taxon>
        <taxon>Tetrahymenina</taxon>
        <taxon>Tetrahymenidae</taxon>
        <taxon>Tetrahymena</taxon>
    </lineage>
</organism>
<evidence type="ECO:0000256" key="1">
    <source>
        <dbReference type="PROSITE-ProRule" id="PRU00175"/>
    </source>
</evidence>
<accession>Q248H6</accession>
<feature type="compositionally biased region" description="Low complexity" evidence="2">
    <location>
        <begin position="124"/>
        <end position="141"/>
    </location>
</feature>
<dbReference type="GO" id="GO:0008270">
    <property type="term" value="F:zinc ion binding"/>
    <property type="evidence" value="ECO:0007669"/>
    <property type="project" value="UniProtKB-KW"/>
</dbReference>
<dbReference type="SUPFAM" id="SSF57850">
    <property type="entry name" value="RING/U-box"/>
    <property type="match status" value="1"/>
</dbReference>
<gene>
    <name evidence="4" type="ORF">TTHERM_00531890</name>
</gene>
<evidence type="ECO:0000256" key="2">
    <source>
        <dbReference type="SAM" id="MobiDB-lite"/>
    </source>
</evidence>
<feature type="compositionally biased region" description="Polar residues" evidence="2">
    <location>
        <begin position="142"/>
        <end position="154"/>
    </location>
</feature>
<sequence>MQHFEETQSSEKLSPNTSNLQPRQEKLLCFCGRVIIEKPVTLPCGHQYHFKCARDYVFNVQTQIQSIEDMICPFCQSNNNNSQCDNFQTSHYVLQEELDEENENFINLKFKKINTQHNNNQTPLSNQTNTSLNQNSQNTSNDQSFKYQTPNMNKYSKRSRYSNNDDSNSTNKQNNLNTFLISPAQASFKSTQERVPFTDITAQINKKSPQTQYNSIKNKICFENVNQDTSKEMQPREIIQNNQFSFYESKIQEQKAQNINQPFAITNSESQKNIYQKNRYGNYIQVLGERIIKKSLEIKNNQYSSISASSSSSSSFSSQLQGNRNSIQKINLSCSDIMQNVSLSDSSLISNSFYQQYPSIFPNNATSNMFTRMKQILHSSQVMNYSFNNSMASIGSDKENVRNITTRRARNNVLQASFYEGVSYMCPNSLYTKFNKKEQEKTLQNEIFKPEKQLSDIEERDKECLAYPFCIELSNLFNSNENNNFKNTQDFLILFVHDKLTSEQRYLAMKSLYTCLDTYDTLSLSWINSTTNKVFKSSSDYFFGREMDELVSSEFMRLQANKQSEIILEADQKPELTRQKENYVLDSDEKSEIKKKNLSLFVQEQFKLLKIKRMIQHFVLIQAEDVELNFLKELDGIKNVMTSVIKIPSNILNLSNSLEFSESCKNLFNNQIDGTRRTNIKNLNIAIEINPYLNNLLDLSLVNKEEFSAKVKKTTLRNVKSSSKSSENLVTDEELENQMEKDKHNEVDQQLRENSNFPELSTIFEVDIDYLKKDRELLLFEITFSKDINPSYQSAQLFNCSIQYDFIYVELPNNQIEYSVNSQTGEFELSDSQNFMNFPPMFQDISQNLKNLYLLFEWHKDTNHLRYNRRVMYSFWEEEVKQSNLQQVIYDKYKQIFDSIAQKKQNQDFEEYKMFTEYYQKLLKLNQN</sequence>
<evidence type="ECO:0000259" key="3">
    <source>
        <dbReference type="PROSITE" id="PS50089"/>
    </source>
</evidence>
<feature type="compositionally biased region" description="Low complexity" evidence="2">
    <location>
        <begin position="161"/>
        <end position="175"/>
    </location>
</feature>
<evidence type="ECO:0000313" key="5">
    <source>
        <dbReference type="Proteomes" id="UP000009168"/>
    </source>
</evidence>
<dbReference type="Proteomes" id="UP000009168">
    <property type="component" value="Unassembled WGS sequence"/>
</dbReference>
<keyword evidence="1" id="KW-0862">Zinc</keyword>
<dbReference type="InParanoid" id="Q248H6"/>
<dbReference type="InterPro" id="IPR013083">
    <property type="entry name" value="Znf_RING/FYVE/PHD"/>
</dbReference>
<dbReference type="InterPro" id="IPR001841">
    <property type="entry name" value="Znf_RING"/>
</dbReference>
<keyword evidence="1" id="KW-0863">Zinc-finger</keyword>
<proteinExistence type="predicted"/>
<evidence type="ECO:0000313" key="4">
    <source>
        <dbReference type="EMBL" id="EAS04069.2"/>
    </source>
</evidence>
<feature type="region of interest" description="Disordered" evidence="2">
    <location>
        <begin position="116"/>
        <end position="176"/>
    </location>
</feature>
<dbReference type="KEGG" id="tet:TTHERM_00531890"/>
<name>Q248H6_TETTS</name>
<dbReference type="RefSeq" id="XP_001024314.2">
    <property type="nucleotide sequence ID" value="XM_001024314.3"/>
</dbReference>
<dbReference type="EMBL" id="GG662455">
    <property type="protein sequence ID" value="EAS04069.2"/>
    <property type="molecule type" value="Genomic_DNA"/>
</dbReference>
<dbReference type="GeneID" id="7830449"/>